<dbReference type="Pfam" id="PF00481">
    <property type="entry name" value="PP2C"/>
    <property type="match status" value="1"/>
</dbReference>
<dbReference type="EMBL" id="QUTC01001618">
    <property type="protein sequence ID" value="RHY76337.1"/>
    <property type="molecule type" value="Genomic_DNA"/>
</dbReference>
<protein>
    <recommendedName>
        <fullName evidence="1">PPM-type phosphatase domain-containing protein</fullName>
    </recommendedName>
</protein>
<dbReference type="Gene3D" id="3.60.40.10">
    <property type="entry name" value="PPM-type phosphatase domain"/>
    <property type="match status" value="1"/>
</dbReference>
<feature type="non-terminal residue" evidence="2">
    <location>
        <position position="53"/>
    </location>
</feature>
<dbReference type="InterPro" id="IPR001932">
    <property type="entry name" value="PPM-type_phosphatase-like_dom"/>
</dbReference>
<evidence type="ECO:0000313" key="3">
    <source>
        <dbReference type="Proteomes" id="UP000265716"/>
    </source>
</evidence>
<accession>A0A397EB79</accession>
<dbReference type="SUPFAM" id="SSF81606">
    <property type="entry name" value="PP2C-like"/>
    <property type="match status" value="1"/>
</dbReference>
<proteinExistence type="predicted"/>
<sequence length="53" mass="5861">MDRCIRLGSDGLWGDLSNEEAVEIVADYASRGVHFRAAQALVNRVIAKEVETK</sequence>
<comment type="caution">
    <text evidence="2">The sequence shown here is derived from an EMBL/GenBank/DDBJ whole genome shotgun (WGS) entry which is preliminary data.</text>
</comment>
<dbReference type="AlphaFoldDB" id="A0A397EB79"/>
<organism evidence="2 3">
    <name type="scientific">Aphanomyces astaci</name>
    <name type="common">Crayfish plague agent</name>
    <dbReference type="NCBI Taxonomy" id="112090"/>
    <lineage>
        <taxon>Eukaryota</taxon>
        <taxon>Sar</taxon>
        <taxon>Stramenopiles</taxon>
        <taxon>Oomycota</taxon>
        <taxon>Saprolegniomycetes</taxon>
        <taxon>Saprolegniales</taxon>
        <taxon>Verrucalvaceae</taxon>
        <taxon>Aphanomyces</taxon>
    </lineage>
</organism>
<evidence type="ECO:0000313" key="2">
    <source>
        <dbReference type="EMBL" id="RHY76337.1"/>
    </source>
</evidence>
<name>A0A397EB79_APHAT</name>
<dbReference type="Proteomes" id="UP000265716">
    <property type="component" value="Unassembled WGS sequence"/>
</dbReference>
<dbReference type="InterPro" id="IPR036457">
    <property type="entry name" value="PPM-type-like_dom_sf"/>
</dbReference>
<reference evidence="2 3" key="1">
    <citation type="submission" date="2018-08" db="EMBL/GenBank/DDBJ databases">
        <title>Aphanomyces genome sequencing and annotation.</title>
        <authorList>
            <person name="Minardi D."/>
            <person name="Oidtmann B."/>
            <person name="Van Der Giezen M."/>
            <person name="Studholme D.J."/>
        </authorList>
    </citation>
    <scope>NUCLEOTIDE SEQUENCE [LARGE SCALE GENOMIC DNA]</scope>
    <source>
        <strain evidence="2 3">SA</strain>
    </source>
</reference>
<gene>
    <name evidence="2" type="ORF">DYB38_011615</name>
</gene>
<feature type="domain" description="PPM-type phosphatase" evidence="1">
    <location>
        <begin position="2"/>
        <end position="51"/>
    </location>
</feature>
<evidence type="ECO:0000259" key="1">
    <source>
        <dbReference type="Pfam" id="PF00481"/>
    </source>
</evidence>